<reference evidence="7 8" key="1">
    <citation type="journal article" date="2021" name="Nat. Commun.">
        <title>Genetic determinants of endophytism in the Arabidopsis root mycobiome.</title>
        <authorList>
            <person name="Mesny F."/>
            <person name="Miyauchi S."/>
            <person name="Thiergart T."/>
            <person name="Pickel B."/>
            <person name="Atanasova L."/>
            <person name="Karlsson M."/>
            <person name="Huettel B."/>
            <person name="Barry K.W."/>
            <person name="Haridas S."/>
            <person name="Chen C."/>
            <person name="Bauer D."/>
            <person name="Andreopoulos W."/>
            <person name="Pangilinan J."/>
            <person name="LaButti K."/>
            <person name="Riley R."/>
            <person name="Lipzen A."/>
            <person name="Clum A."/>
            <person name="Drula E."/>
            <person name="Henrissat B."/>
            <person name="Kohler A."/>
            <person name="Grigoriev I.V."/>
            <person name="Martin F.M."/>
            <person name="Hacquard S."/>
        </authorList>
    </citation>
    <scope>NUCLEOTIDE SEQUENCE [LARGE SCALE GENOMIC DNA]</scope>
    <source>
        <strain evidence="7 8">MPI-CAGE-CH-0241</strain>
    </source>
</reference>
<accession>A0A9P8WLV4</accession>
<dbReference type="Pfam" id="PF03931">
    <property type="entry name" value="Skp1_POZ"/>
    <property type="match status" value="1"/>
</dbReference>
<evidence type="ECO:0000256" key="5">
    <source>
        <dbReference type="ARBA" id="ARBA00045385"/>
    </source>
</evidence>
<evidence type="ECO:0000256" key="1">
    <source>
        <dbReference type="ARBA" id="ARBA00004123"/>
    </source>
</evidence>
<dbReference type="OrthoDB" id="249087at2759"/>
<evidence type="ECO:0000256" key="4">
    <source>
        <dbReference type="ARBA" id="ARBA00023242"/>
    </source>
</evidence>
<gene>
    <name evidence="7" type="ORF">B0T10DRAFT_452674</name>
</gene>
<comment type="subcellular location">
    <subcellularLocation>
        <location evidence="1">Nucleus</location>
    </subcellularLocation>
</comment>
<dbReference type="FunFam" id="3.30.710.10:FF:000035">
    <property type="entry name" value="Elongin C transcription elongation factor"/>
    <property type="match status" value="1"/>
</dbReference>
<evidence type="ECO:0000259" key="6">
    <source>
        <dbReference type="Pfam" id="PF03931"/>
    </source>
</evidence>
<dbReference type="GO" id="GO:0006511">
    <property type="term" value="P:ubiquitin-dependent protein catabolic process"/>
    <property type="evidence" value="ECO:0007669"/>
    <property type="project" value="InterPro"/>
</dbReference>
<keyword evidence="8" id="KW-1185">Reference proteome</keyword>
<evidence type="ECO:0000313" key="8">
    <source>
        <dbReference type="Proteomes" id="UP000777438"/>
    </source>
</evidence>
<dbReference type="InterPro" id="IPR011333">
    <property type="entry name" value="SKP1/BTB/POZ_sf"/>
</dbReference>
<dbReference type="GO" id="GO:0005634">
    <property type="term" value="C:nucleus"/>
    <property type="evidence" value="ECO:0007669"/>
    <property type="project" value="UniProtKB-SubCell"/>
</dbReference>
<dbReference type="SMART" id="SM00512">
    <property type="entry name" value="Skp1"/>
    <property type="match status" value="1"/>
</dbReference>
<proteinExistence type="inferred from homology"/>
<comment type="caution">
    <text evidence="7">The sequence shown here is derived from an EMBL/GenBank/DDBJ whole genome shotgun (WGS) entry which is preliminary data.</text>
</comment>
<dbReference type="Proteomes" id="UP000777438">
    <property type="component" value="Unassembled WGS sequence"/>
</dbReference>
<feature type="domain" description="SKP1 component POZ" evidence="6">
    <location>
        <begin position="9"/>
        <end position="65"/>
    </location>
</feature>
<dbReference type="PANTHER" id="PTHR20648">
    <property type="entry name" value="ELONGIN-C"/>
    <property type="match status" value="1"/>
</dbReference>
<evidence type="ECO:0000256" key="2">
    <source>
        <dbReference type="ARBA" id="ARBA00009993"/>
    </source>
</evidence>
<dbReference type="AlphaFoldDB" id="A0A9P8WLV4"/>
<protein>
    <recommendedName>
        <fullName evidence="3">Elongin-C</fullName>
    </recommendedName>
</protein>
<evidence type="ECO:0000313" key="7">
    <source>
        <dbReference type="EMBL" id="KAH6900149.1"/>
    </source>
</evidence>
<dbReference type="CDD" id="cd18321">
    <property type="entry name" value="BTB_POZ_EloC"/>
    <property type="match status" value="1"/>
</dbReference>
<dbReference type="InterPro" id="IPR016073">
    <property type="entry name" value="Skp1_comp_POZ"/>
</dbReference>
<dbReference type="InterPro" id="IPR039948">
    <property type="entry name" value="ELC1"/>
</dbReference>
<dbReference type="SUPFAM" id="SSF54695">
    <property type="entry name" value="POZ domain"/>
    <property type="match status" value="1"/>
</dbReference>
<keyword evidence="4" id="KW-0539">Nucleus</keyword>
<dbReference type="Gene3D" id="3.30.710.10">
    <property type="entry name" value="Potassium Channel Kv1.1, Chain A"/>
    <property type="match status" value="1"/>
</dbReference>
<comment type="similarity">
    <text evidence="2">Belongs to the SKP1 family.</text>
</comment>
<organism evidence="7 8">
    <name type="scientific">Thelonectria olida</name>
    <dbReference type="NCBI Taxonomy" id="1576542"/>
    <lineage>
        <taxon>Eukaryota</taxon>
        <taxon>Fungi</taxon>
        <taxon>Dikarya</taxon>
        <taxon>Ascomycota</taxon>
        <taxon>Pezizomycotina</taxon>
        <taxon>Sordariomycetes</taxon>
        <taxon>Hypocreomycetidae</taxon>
        <taxon>Hypocreales</taxon>
        <taxon>Nectriaceae</taxon>
        <taxon>Thelonectria</taxon>
    </lineage>
</organism>
<sequence>MATEPLSKYITLVSADGFEFVVLREAAMISTVLKGMLDPRSRFAEAKDARAVVLDKVCEYFHYWHRYQNAQDVPDMEIPVELCLELLVAADFLGLDQYAPRPRFPAGLH</sequence>
<dbReference type="InterPro" id="IPR001232">
    <property type="entry name" value="SKP1-like"/>
</dbReference>
<comment type="function">
    <text evidence="5">Essential component of the SCF (SKP1-CUL1-F-box protein) E3 ubiquitin ligase complexes, which mediate the ubiquitination and subsequent proteasomal degradation of target proteins. Controls sulfur metabolite repression, probably by mediating the inactivation or degradation of the metR transcription factor.</text>
</comment>
<evidence type="ECO:0000256" key="3">
    <source>
        <dbReference type="ARBA" id="ARBA00021347"/>
    </source>
</evidence>
<name>A0A9P8WLV4_9HYPO</name>
<dbReference type="EMBL" id="JAGPYM010000001">
    <property type="protein sequence ID" value="KAH6900149.1"/>
    <property type="molecule type" value="Genomic_DNA"/>
</dbReference>